<dbReference type="InterPro" id="IPR036291">
    <property type="entry name" value="NAD(P)-bd_dom_sf"/>
</dbReference>
<dbReference type="PANTHER" id="PTHR43205:SF7">
    <property type="entry name" value="PROSTAGLANDIN REDUCTASE 1"/>
    <property type="match status" value="1"/>
</dbReference>
<dbReference type="SUPFAM" id="SSF51735">
    <property type="entry name" value="NAD(P)-binding Rossmann-fold domains"/>
    <property type="match status" value="1"/>
</dbReference>
<organism evidence="2 3">
    <name type="scientific">Daedalea quercina L-15889</name>
    <dbReference type="NCBI Taxonomy" id="1314783"/>
    <lineage>
        <taxon>Eukaryota</taxon>
        <taxon>Fungi</taxon>
        <taxon>Dikarya</taxon>
        <taxon>Basidiomycota</taxon>
        <taxon>Agaricomycotina</taxon>
        <taxon>Agaricomycetes</taxon>
        <taxon>Polyporales</taxon>
        <taxon>Fomitopsis</taxon>
    </lineage>
</organism>
<dbReference type="AlphaFoldDB" id="A0A165M5D9"/>
<evidence type="ECO:0000313" key="3">
    <source>
        <dbReference type="Proteomes" id="UP000076727"/>
    </source>
</evidence>
<proteinExistence type="predicted"/>
<sequence length="245" mass="27094">MIGDRHTVIKARELRTFQNYVVFKDISELRLARVLDNELGLPWSVHVGVCGLAGHTAHHAWMKFAKPKRNDVVFVTTGAGPVDIRTVIQLAKQAGCKGIVSAGSEEKVNFLRSIGTDVAFNYKMQNTFGVLLKEGPIDIYWDNVGGESLEAADGTLGSYSETGTYAVKNLPLIVKKSLALHGLTVMDFHDKYAEQYYAEFPRMVREGMIRYTEDVSIGLESVGEAILDVQMGRNKGKKAIIVSQE</sequence>
<dbReference type="EMBL" id="KV429109">
    <property type="protein sequence ID" value="KZT65249.1"/>
    <property type="molecule type" value="Genomic_DNA"/>
</dbReference>
<dbReference type="OrthoDB" id="809632at2759"/>
<dbReference type="GO" id="GO:0016628">
    <property type="term" value="F:oxidoreductase activity, acting on the CH-CH group of donors, NAD or NADP as acceptor"/>
    <property type="evidence" value="ECO:0007669"/>
    <property type="project" value="InterPro"/>
</dbReference>
<dbReference type="InterPro" id="IPR045010">
    <property type="entry name" value="MDR_fam"/>
</dbReference>
<dbReference type="InterPro" id="IPR013149">
    <property type="entry name" value="ADH-like_C"/>
</dbReference>
<accession>A0A165M5D9</accession>
<dbReference type="PANTHER" id="PTHR43205">
    <property type="entry name" value="PROSTAGLANDIN REDUCTASE"/>
    <property type="match status" value="1"/>
</dbReference>
<feature type="domain" description="Alcohol dehydrogenase-like C-terminal" evidence="1">
    <location>
        <begin position="87"/>
        <end position="158"/>
    </location>
</feature>
<dbReference type="Gene3D" id="3.40.50.720">
    <property type="entry name" value="NAD(P)-binding Rossmann-like Domain"/>
    <property type="match status" value="1"/>
</dbReference>
<protein>
    <submittedName>
        <fullName evidence="2">NAD(P)-binding protein</fullName>
    </submittedName>
</protein>
<dbReference type="Gene3D" id="3.90.180.10">
    <property type="entry name" value="Medium-chain alcohol dehydrogenases, catalytic domain"/>
    <property type="match status" value="1"/>
</dbReference>
<keyword evidence="3" id="KW-1185">Reference proteome</keyword>
<gene>
    <name evidence="2" type="ORF">DAEQUDRAFT_740775</name>
</gene>
<dbReference type="Proteomes" id="UP000076727">
    <property type="component" value="Unassembled WGS sequence"/>
</dbReference>
<dbReference type="Pfam" id="PF00107">
    <property type="entry name" value="ADH_zinc_N"/>
    <property type="match status" value="1"/>
</dbReference>
<evidence type="ECO:0000313" key="2">
    <source>
        <dbReference type="EMBL" id="KZT65249.1"/>
    </source>
</evidence>
<evidence type="ECO:0000259" key="1">
    <source>
        <dbReference type="Pfam" id="PF00107"/>
    </source>
</evidence>
<reference evidence="2 3" key="1">
    <citation type="journal article" date="2016" name="Mol. Biol. Evol.">
        <title>Comparative Genomics of Early-Diverging Mushroom-Forming Fungi Provides Insights into the Origins of Lignocellulose Decay Capabilities.</title>
        <authorList>
            <person name="Nagy L.G."/>
            <person name="Riley R."/>
            <person name="Tritt A."/>
            <person name="Adam C."/>
            <person name="Daum C."/>
            <person name="Floudas D."/>
            <person name="Sun H."/>
            <person name="Yadav J.S."/>
            <person name="Pangilinan J."/>
            <person name="Larsson K.H."/>
            <person name="Matsuura K."/>
            <person name="Barry K."/>
            <person name="Labutti K."/>
            <person name="Kuo R."/>
            <person name="Ohm R.A."/>
            <person name="Bhattacharya S.S."/>
            <person name="Shirouzu T."/>
            <person name="Yoshinaga Y."/>
            <person name="Martin F.M."/>
            <person name="Grigoriev I.V."/>
            <person name="Hibbett D.S."/>
        </authorList>
    </citation>
    <scope>NUCLEOTIDE SEQUENCE [LARGE SCALE GENOMIC DNA]</scope>
    <source>
        <strain evidence="2 3">L-15889</strain>
    </source>
</reference>
<name>A0A165M5D9_9APHY</name>